<organism evidence="1 2">
    <name type="scientific">Pustulibacterium marinum</name>
    <dbReference type="NCBI Taxonomy" id="1224947"/>
    <lineage>
        <taxon>Bacteria</taxon>
        <taxon>Pseudomonadati</taxon>
        <taxon>Bacteroidota</taxon>
        <taxon>Flavobacteriia</taxon>
        <taxon>Flavobacteriales</taxon>
        <taxon>Flavobacteriaceae</taxon>
        <taxon>Pustulibacterium</taxon>
    </lineage>
</organism>
<reference evidence="1 2" key="1">
    <citation type="submission" date="2016-10" db="EMBL/GenBank/DDBJ databases">
        <authorList>
            <person name="de Groot N.N."/>
        </authorList>
    </citation>
    <scope>NUCLEOTIDE SEQUENCE [LARGE SCALE GENOMIC DNA]</scope>
    <source>
        <strain evidence="1 2">CGMCC 1.12333</strain>
    </source>
</reference>
<gene>
    <name evidence="1" type="ORF">SAMN05216480_10544</name>
</gene>
<evidence type="ECO:0000313" key="2">
    <source>
        <dbReference type="Proteomes" id="UP000199138"/>
    </source>
</evidence>
<dbReference type="EMBL" id="FPBK01000005">
    <property type="protein sequence ID" value="SFU49105.1"/>
    <property type="molecule type" value="Genomic_DNA"/>
</dbReference>
<dbReference type="RefSeq" id="WP_093024718.1">
    <property type="nucleotide sequence ID" value="NZ_FPBK01000005.1"/>
</dbReference>
<dbReference type="Proteomes" id="UP000199138">
    <property type="component" value="Unassembled WGS sequence"/>
</dbReference>
<dbReference type="AlphaFoldDB" id="A0A1I7GL00"/>
<proteinExistence type="predicted"/>
<accession>A0A1I7GL00</accession>
<keyword evidence="2" id="KW-1185">Reference proteome</keyword>
<dbReference type="OrthoDB" id="671786at2"/>
<sequence>MNIEQLPEGDIYYNESVAFTYQVGQTPKDFEEHRGQANSVDFESQRNFLGDYAIIPYGTNDSLPHSIKEAVQNNFVAPGILKRKTNLLWGKGPRLYKEVVEGDKLKRVWDDAPTNVQAWLNSWDYIEYLMKECVDYQHLEAGFTKFHATKGRRVNKPSIAFLEHIPANRANLAIHKNTPNGGKPTHIVTTDWSFEYVNSFDYKAYPVFDLRNPVLAPTSMFYSNMYSFCSEYYTVPDLYGSLEWLRRSTAVPLIFKALTKNSINLKYHIISPQAFWDKAEEKIQEKCTKVGKEYKPAMLAQYKKEFVAKIGDVLSGSDNVGKYLHTTKTLEVDGTNILEHGWEVKVIDQNIKDFVAAQIEISKHSASAIATGVSLGASLANTSDQAKANSGNEQYYAMINYLNTDVNIPEIIVTKAINYAIQFNFPETDYRIGFYHSIPERTSDLSPNERIDSENAA</sequence>
<dbReference type="STRING" id="1224947.SAMN05216480_10544"/>
<evidence type="ECO:0000313" key="1">
    <source>
        <dbReference type="EMBL" id="SFU49105.1"/>
    </source>
</evidence>
<name>A0A1I7GL00_9FLAO</name>
<protein>
    <submittedName>
        <fullName evidence="1">Uncharacterized protein</fullName>
    </submittedName>
</protein>